<organism evidence="3 4">
    <name type="scientific">Zymoseptoria tritici (strain CBS 115943 / IPO323)</name>
    <name type="common">Speckled leaf blotch fungus</name>
    <name type="synonym">Septoria tritici</name>
    <dbReference type="NCBI Taxonomy" id="336722"/>
    <lineage>
        <taxon>Eukaryota</taxon>
        <taxon>Fungi</taxon>
        <taxon>Dikarya</taxon>
        <taxon>Ascomycota</taxon>
        <taxon>Pezizomycotina</taxon>
        <taxon>Dothideomycetes</taxon>
        <taxon>Dothideomycetidae</taxon>
        <taxon>Mycosphaerellales</taxon>
        <taxon>Mycosphaerellaceae</taxon>
        <taxon>Zymoseptoria</taxon>
    </lineage>
</organism>
<dbReference type="KEGG" id="ztr:MYCGRDRAFT_93028"/>
<name>F9XAT4_ZYMTI</name>
<feature type="compositionally biased region" description="Low complexity" evidence="1">
    <location>
        <begin position="329"/>
        <end position="369"/>
    </location>
</feature>
<feature type="region of interest" description="Disordered" evidence="1">
    <location>
        <begin position="167"/>
        <end position="199"/>
    </location>
</feature>
<proteinExistence type="predicted"/>
<dbReference type="RefSeq" id="XP_003852078.1">
    <property type="nucleotide sequence ID" value="XM_003852030.1"/>
</dbReference>
<dbReference type="HOGENOM" id="CLU_392424_0_0_1"/>
<gene>
    <name evidence="3" type="ORF">MYCGRDRAFT_93028</name>
</gene>
<dbReference type="InParanoid" id="F9XAT4"/>
<evidence type="ECO:0000256" key="1">
    <source>
        <dbReference type="SAM" id="MobiDB-lite"/>
    </source>
</evidence>
<feature type="signal peptide" evidence="2">
    <location>
        <begin position="1"/>
        <end position="24"/>
    </location>
</feature>
<accession>F9XAT4</accession>
<sequence length="703" mass="75660">MTKTRVFLCFVVSVLLTLISIADTQSTPSCPGVPDGTLYTNSAGTQYTIYCDSNWSGFLDIDFDITSFDDCTKFCDRTPGCEAALWDRFSVCYAKPSAGEEFSGDGYYLALRYFAPTSTAAAQKSPKHDMPSQLSDAAGSDAASAMTHEHRCYFKASCTPTTTITSGTVTTTTLAPPSPRSTDNYESKSKSGNDVRAGDNEQCHTDDLILGGWIVVQSSPHSDKQHVYGVHDRIIDFRNTLELYGKMVVVCGISKPIIIRTDRPIFHCANRSGILDTRPSIVFAWCQPVSFTPTRPCSFTSIPSSYPTPVSLPSSGPADQLSSSPIGQSTATSSISSTLPSSTISMRASNSSPADSSSASRTTLEPPLPFSSTTTTLIFSQSPSSTALCPDPPQAGYTSPSSGTTYNISCDTALNGTIIPSLTARQLPTALQTPENCPASCDSIPECVGVNLTPQGSCVLFSTITESVTSPGSTALIKVIANGGTAEPVGTITVSTFYSSDALSILCIAQKLQHPRHHPKMTDHSVNLATIEVLRTTADLISRIEKINENNEFCLEMEISLLRAAIQSAQSAYRLMQSSTKLLIDAVNIIVISPEELLRVDAESARLISEAEMLYGSALASPLVRFEIDAVESRIGAGDVARLTARMEDCNKAFMVHKDENPRQQSSLEHFDEIESSIYTLIWLFDDLEDSGKQAELPTEGFL</sequence>
<dbReference type="OrthoDB" id="160645at2759"/>
<evidence type="ECO:0008006" key="5">
    <source>
        <dbReference type="Google" id="ProtNLM"/>
    </source>
</evidence>
<reference evidence="3 4" key="1">
    <citation type="journal article" date="2011" name="PLoS Genet.">
        <title>Finished genome of the fungal wheat pathogen Mycosphaerella graminicola reveals dispensome structure, chromosome plasticity, and stealth pathogenesis.</title>
        <authorList>
            <person name="Goodwin S.B."/>
            <person name="Ben M'barek S."/>
            <person name="Dhillon B."/>
            <person name="Wittenberg A.H.J."/>
            <person name="Crane C.F."/>
            <person name="Hane J.K."/>
            <person name="Foster A.J."/>
            <person name="Van der Lee T.A.J."/>
            <person name="Grimwood J."/>
            <person name="Aerts A."/>
            <person name="Antoniw J."/>
            <person name="Bailey A."/>
            <person name="Bluhm B."/>
            <person name="Bowler J."/>
            <person name="Bristow J."/>
            <person name="van der Burgt A."/>
            <person name="Canto-Canche B."/>
            <person name="Churchill A.C.L."/>
            <person name="Conde-Ferraez L."/>
            <person name="Cools H.J."/>
            <person name="Coutinho P.M."/>
            <person name="Csukai M."/>
            <person name="Dehal P."/>
            <person name="De Wit P."/>
            <person name="Donzelli B."/>
            <person name="van de Geest H.C."/>
            <person name="van Ham R.C.H.J."/>
            <person name="Hammond-Kosack K.E."/>
            <person name="Henrissat B."/>
            <person name="Kilian A."/>
            <person name="Kobayashi A.K."/>
            <person name="Koopmann E."/>
            <person name="Kourmpetis Y."/>
            <person name="Kuzniar A."/>
            <person name="Lindquist E."/>
            <person name="Lombard V."/>
            <person name="Maliepaard C."/>
            <person name="Martins N."/>
            <person name="Mehrabi R."/>
            <person name="Nap J.P.H."/>
            <person name="Ponomarenko A."/>
            <person name="Rudd J.J."/>
            <person name="Salamov A."/>
            <person name="Schmutz J."/>
            <person name="Schouten H.J."/>
            <person name="Shapiro H."/>
            <person name="Stergiopoulos I."/>
            <person name="Torriani S.F.F."/>
            <person name="Tu H."/>
            <person name="de Vries R.P."/>
            <person name="Waalwijk C."/>
            <person name="Ware S.B."/>
            <person name="Wiebenga A."/>
            <person name="Zwiers L.-H."/>
            <person name="Oliver R.P."/>
            <person name="Grigoriev I.V."/>
            <person name="Kema G.H.J."/>
        </authorList>
    </citation>
    <scope>NUCLEOTIDE SEQUENCE [LARGE SCALE GENOMIC DNA]</scope>
    <source>
        <strain evidence="4">CBS 115943 / IPO323</strain>
    </source>
</reference>
<dbReference type="AlphaFoldDB" id="F9XAT4"/>
<evidence type="ECO:0000256" key="2">
    <source>
        <dbReference type="SAM" id="SignalP"/>
    </source>
</evidence>
<feature type="compositionally biased region" description="Basic and acidic residues" evidence="1">
    <location>
        <begin position="183"/>
        <end position="199"/>
    </location>
</feature>
<keyword evidence="2" id="KW-0732">Signal</keyword>
<feature type="region of interest" description="Disordered" evidence="1">
    <location>
        <begin position="309"/>
        <end position="369"/>
    </location>
</feature>
<keyword evidence="4" id="KW-1185">Reference proteome</keyword>
<evidence type="ECO:0000313" key="4">
    <source>
        <dbReference type="Proteomes" id="UP000008062"/>
    </source>
</evidence>
<dbReference type="GeneID" id="13393854"/>
<feature type="chain" id="PRO_5003390303" description="Apple domain-containing protein" evidence="2">
    <location>
        <begin position="25"/>
        <end position="703"/>
    </location>
</feature>
<protein>
    <recommendedName>
        <fullName evidence="5">Apple domain-containing protein</fullName>
    </recommendedName>
</protein>
<dbReference type="Proteomes" id="UP000008062">
    <property type="component" value="Chromosome 5"/>
</dbReference>
<dbReference type="EMBL" id="CM001200">
    <property type="protein sequence ID" value="EGP87054.1"/>
    <property type="molecule type" value="Genomic_DNA"/>
</dbReference>
<evidence type="ECO:0000313" key="3">
    <source>
        <dbReference type="EMBL" id="EGP87054.1"/>
    </source>
</evidence>